<dbReference type="GO" id="GO:0051539">
    <property type="term" value="F:4 iron, 4 sulfur cluster binding"/>
    <property type="evidence" value="ECO:0007669"/>
    <property type="project" value="UniProtKB-KW"/>
</dbReference>
<dbReference type="UniPathway" id="UPA00060"/>
<evidence type="ECO:0000256" key="1">
    <source>
        <dbReference type="ARBA" id="ARBA00003175"/>
    </source>
</evidence>
<dbReference type="GO" id="GO:0070284">
    <property type="term" value="F:phosphomethylpyrimidine synthase activity"/>
    <property type="evidence" value="ECO:0007669"/>
    <property type="project" value="UniProtKB-EC"/>
</dbReference>
<feature type="binding site" evidence="10">
    <location>
        <position position="268"/>
    </location>
    <ligand>
        <name>Zn(2+)</name>
        <dbReference type="ChEBI" id="CHEBI:29105"/>
    </ligand>
</feature>
<dbReference type="STRING" id="86166.TAGGR_3278"/>
<dbReference type="EMBL" id="BCNO01000003">
    <property type="protein sequence ID" value="GAQ95801.1"/>
    <property type="molecule type" value="Genomic_DNA"/>
</dbReference>
<feature type="binding site" evidence="10">
    <location>
        <position position="332"/>
    </location>
    <ligand>
        <name>Zn(2+)</name>
        <dbReference type="ChEBI" id="CHEBI:29105"/>
    </ligand>
</feature>
<dbReference type="InterPro" id="IPR038521">
    <property type="entry name" value="ThiC/Bza_core_dom"/>
</dbReference>
<dbReference type="NCBIfam" id="NF009895">
    <property type="entry name" value="PRK13352.1"/>
    <property type="match status" value="1"/>
</dbReference>
<feature type="binding site" evidence="10">
    <location>
        <position position="123"/>
    </location>
    <ligand>
        <name>substrate</name>
    </ligand>
</feature>
<dbReference type="SFLD" id="SFLDS00113">
    <property type="entry name" value="Radical_SAM_Phosphomethylpyrim"/>
    <property type="match status" value="1"/>
</dbReference>
<sequence length="435" mass="47751">MTRVELAKKGIITDEVKEVAKEEGISPEILSQNIAEGKAVITRNILHNIKPLGIGKGLRTKINANIGTSKDKTDLNEELEKLDIAVKYGTDAVMDLSTGGPLTEMRRAIIKHSPVSIGTVPIYEVAVRAIEKYGSIVKMTADDIFDVIEEHAKDGVDFVTVHCGVTMKIVEMLKSGERVLPIVSRGGSILADWICYNGKENPLYEYFDRLLAIAKKYDLTLSLGDGLRPGCLMDATDKYQLLELITIGKLKDIAVSEGVQCIIEGPGHLPLNHVETNIKLQKSICKEAPFYVLGPLVTDCAMGYDHIAAAIGGALAGMYGADFLCYVTPSEHIRLPDKEDVKEGVIASKIAAHAADLAKGLPQAWQRDNKMAEARRNFDWQSQIALSFDPEKVRSMRSERPPVEDERVCSMCGEFCAIKISREAIEIDVSLNRNA</sequence>
<dbReference type="GO" id="GO:0008270">
    <property type="term" value="F:zinc ion binding"/>
    <property type="evidence" value="ECO:0007669"/>
    <property type="project" value="UniProtKB-UniRule"/>
</dbReference>
<feature type="binding site" evidence="10">
    <location>
        <begin position="225"/>
        <end position="228"/>
    </location>
    <ligand>
        <name>substrate</name>
    </ligand>
</feature>
<dbReference type="HAMAP" id="MF_00089">
    <property type="entry name" value="ThiC"/>
    <property type="match status" value="1"/>
</dbReference>
<dbReference type="InterPro" id="IPR002817">
    <property type="entry name" value="ThiC/BzaA/B"/>
</dbReference>
<comment type="similarity">
    <text evidence="10">Belongs to the ThiC family.</text>
</comment>
<keyword evidence="3 10" id="KW-0949">S-adenosyl-L-methionine</keyword>
<dbReference type="SFLD" id="SFLDG01114">
    <property type="entry name" value="phosphomethylpyrimidine_syntha"/>
    <property type="match status" value="1"/>
</dbReference>
<dbReference type="InterPro" id="IPR037509">
    <property type="entry name" value="ThiC"/>
</dbReference>
<keyword evidence="8 10" id="KW-0411">Iron-sulfur</keyword>
<evidence type="ECO:0000256" key="4">
    <source>
        <dbReference type="ARBA" id="ARBA00022723"/>
    </source>
</evidence>
<comment type="cofactor">
    <cofactor evidence="10">
        <name>[4Fe-4S] cluster</name>
        <dbReference type="ChEBI" id="CHEBI:49883"/>
    </cofactor>
    <text evidence="10">Binds 1 [4Fe-4S] cluster per subunit. The cluster is coordinated with 3 cysteines and an exchangeable S-adenosyl-L-methionine.</text>
</comment>
<organism evidence="11 12">
    <name type="scientific">Thermodesulfovibrio aggregans</name>
    <dbReference type="NCBI Taxonomy" id="86166"/>
    <lineage>
        <taxon>Bacteria</taxon>
        <taxon>Pseudomonadati</taxon>
        <taxon>Nitrospirota</taxon>
        <taxon>Thermodesulfovibrionia</taxon>
        <taxon>Thermodesulfovibrionales</taxon>
        <taxon>Thermodesulfovibrionaceae</taxon>
        <taxon>Thermodesulfovibrio</taxon>
    </lineage>
</organism>
<protein>
    <recommendedName>
        <fullName evidence="10">Phosphomethylpyrimidine synthase</fullName>
        <ecNumber evidence="10">4.1.99.17</ecNumber>
    </recommendedName>
    <alternativeName>
        <fullName evidence="10">Hydroxymethylpyrimidine phosphate synthase</fullName>
        <shortName evidence="10">HMP-P synthase</shortName>
        <shortName evidence="10">HMP-phosphate synthase</shortName>
        <shortName evidence="10">HMPP synthase</shortName>
    </alternativeName>
    <alternativeName>
        <fullName evidence="10">Thiamine biosynthesis protein ThiC</fullName>
    </alternativeName>
</protein>
<comment type="caution">
    <text evidence="11">The sequence shown here is derived from an EMBL/GenBank/DDBJ whole genome shotgun (WGS) entry which is preliminary data.</text>
</comment>
<accession>A0A0U9HTN0</accession>
<dbReference type="Gene3D" id="6.10.250.620">
    <property type="match status" value="1"/>
</dbReference>
<evidence type="ECO:0000256" key="7">
    <source>
        <dbReference type="ARBA" id="ARBA00023004"/>
    </source>
</evidence>
<feature type="binding site" evidence="10">
    <location>
        <position position="264"/>
    </location>
    <ligand>
        <name>substrate</name>
    </ligand>
</feature>
<evidence type="ECO:0000256" key="8">
    <source>
        <dbReference type="ARBA" id="ARBA00023014"/>
    </source>
</evidence>
<evidence type="ECO:0000256" key="5">
    <source>
        <dbReference type="ARBA" id="ARBA00022833"/>
    </source>
</evidence>
<feature type="binding site" evidence="10">
    <location>
        <position position="416"/>
    </location>
    <ligand>
        <name>[4Fe-4S] cluster</name>
        <dbReference type="ChEBI" id="CHEBI:49883"/>
        <note>4Fe-4S-S-AdoMet</note>
    </ligand>
</feature>
<name>A0A0U9HTN0_9BACT</name>
<dbReference type="FunFam" id="3.20.20.540:FF:000001">
    <property type="entry name" value="Phosphomethylpyrimidine synthase"/>
    <property type="match status" value="1"/>
</dbReference>
<dbReference type="Proteomes" id="UP000054976">
    <property type="component" value="Unassembled WGS sequence"/>
</dbReference>
<dbReference type="NCBIfam" id="TIGR00190">
    <property type="entry name" value="thiC"/>
    <property type="match status" value="1"/>
</dbReference>
<gene>
    <name evidence="10" type="primary">thiC</name>
    <name evidence="11" type="ORF">TAGGR_3278</name>
</gene>
<evidence type="ECO:0000256" key="9">
    <source>
        <dbReference type="ARBA" id="ARBA00023239"/>
    </source>
</evidence>
<dbReference type="EC" id="4.1.99.17" evidence="10"/>
<comment type="catalytic activity">
    <reaction evidence="10">
        <text>5-amino-1-(5-phospho-beta-D-ribosyl)imidazole + S-adenosyl-L-methionine = 4-amino-2-methyl-5-(phosphooxymethyl)pyrimidine + CO + 5'-deoxyadenosine + formate + L-methionine + 3 H(+)</text>
        <dbReference type="Rhea" id="RHEA:24840"/>
        <dbReference type="ChEBI" id="CHEBI:15378"/>
        <dbReference type="ChEBI" id="CHEBI:15740"/>
        <dbReference type="ChEBI" id="CHEBI:17245"/>
        <dbReference type="ChEBI" id="CHEBI:17319"/>
        <dbReference type="ChEBI" id="CHEBI:57844"/>
        <dbReference type="ChEBI" id="CHEBI:58354"/>
        <dbReference type="ChEBI" id="CHEBI:59789"/>
        <dbReference type="ChEBI" id="CHEBI:137981"/>
        <dbReference type="EC" id="4.1.99.17"/>
    </reaction>
</comment>
<keyword evidence="5 10" id="KW-0862">Zinc</keyword>
<feature type="binding site" evidence="10">
    <location>
        <position position="409"/>
    </location>
    <ligand>
        <name>[4Fe-4S] cluster</name>
        <dbReference type="ChEBI" id="CHEBI:49883"/>
        <note>4Fe-4S-S-AdoMet</note>
    </ligand>
</feature>
<keyword evidence="7 10" id="KW-0408">Iron</keyword>
<comment type="pathway">
    <text evidence="10">Cofactor biosynthesis; thiamine diphosphate biosynthesis.</text>
</comment>
<keyword evidence="2 10" id="KW-0004">4Fe-4S</keyword>
<evidence type="ECO:0000256" key="3">
    <source>
        <dbReference type="ARBA" id="ARBA00022691"/>
    </source>
</evidence>
<dbReference type="GO" id="GO:0009228">
    <property type="term" value="P:thiamine biosynthetic process"/>
    <property type="evidence" value="ECO:0007669"/>
    <property type="project" value="UniProtKB-UniRule"/>
</dbReference>
<evidence type="ECO:0000256" key="6">
    <source>
        <dbReference type="ARBA" id="ARBA00022977"/>
    </source>
</evidence>
<keyword evidence="12" id="KW-1185">Reference proteome</keyword>
<dbReference type="Gene3D" id="3.20.20.540">
    <property type="entry name" value="Radical SAM ThiC family, central domain"/>
    <property type="match status" value="1"/>
</dbReference>
<comment type="function">
    <text evidence="1 10">Catalyzes the synthesis of the hydroxymethylpyrimidine phosphate (HMP-P) moiety of thiamine from aminoimidazole ribotide (AIR) in a radical S-adenosyl-L-methionine (SAM)-dependent reaction.</text>
</comment>
<evidence type="ECO:0000256" key="2">
    <source>
        <dbReference type="ARBA" id="ARBA00022485"/>
    </source>
</evidence>
<keyword evidence="9 10" id="KW-0456">Lyase</keyword>
<dbReference type="OrthoDB" id="9805897at2"/>
<feature type="binding site" evidence="10">
    <location>
        <position position="162"/>
    </location>
    <ligand>
        <name>substrate</name>
    </ligand>
</feature>
<dbReference type="Pfam" id="PF01964">
    <property type="entry name" value="ThiC_Rad_SAM"/>
    <property type="match status" value="1"/>
</dbReference>
<reference evidence="12" key="1">
    <citation type="submission" date="2016-01" db="EMBL/GenBank/DDBJ databases">
        <title>Draft genome sequence of Thermodesulfovibrio aggregans strain TGE-P1.</title>
        <authorList>
            <person name="Sekiguchi Y."/>
            <person name="Ohashi A."/>
            <person name="Matsuura N."/>
            <person name="Tourlousse M.D."/>
        </authorList>
    </citation>
    <scope>NUCLEOTIDE SEQUENCE [LARGE SCALE GENOMIC DNA]</scope>
    <source>
        <strain evidence="12">TGE-P1</strain>
    </source>
</reference>
<keyword evidence="4 10" id="KW-0479">Metal-binding</keyword>
<dbReference type="GO" id="GO:0009229">
    <property type="term" value="P:thiamine diphosphate biosynthetic process"/>
    <property type="evidence" value="ECO:0007669"/>
    <property type="project" value="UniProtKB-UniRule"/>
</dbReference>
<dbReference type="RefSeq" id="WP_059177220.1">
    <property type="nucleotide sequence ID" value="NZ_BCNO01000003.1"/>
</dbReference>
<dbReference type="PANTHER" id="PTHR30557">
    <property type="entry name" value="THIAMINE BIOSYNTHESIS PROTEIN THIC"/>
    <property type="match status" value="1"/>
</dbReference>
<dbReference type="AlphaFoldDB" id="A0A0U9HTN0"/>
<feature type="binding site" evidence="10">
    <location>
        <position position="412"/>
    </location>
    <ligand>
        <name>[4Fe-4S] cluster</name>
        <dbReference type="ChEBI" id="CHEBI:49883"/>
        <note>4Fe-4S-S-AdoMet</note>
    </ligand>
</feature>
<evidence type="ECO:0000313" key="11">
    <source>
        <dbReference type="EMBL" id="GAQ95801.1"/>
    </source>
</evidence>
<keyword evidence="6 10" id="KW-0784">Thiamine biosynthesis</keyword>
<dbReference type="PANTHER" id="PTHR30557:SF1">
    <property type="entry name" value="PHOSPHOMETHYLPYRIMIDINE SYNTHASE, CHLOROPLASTIC"/>
    <property type="match status" value="1"/>
</dbReference>
<feature type="binding site" evidence="10">
    <location>
        <position position="94"/>
    </location>
    <ligand>
        <name>substrate</name>
    </ligand>
</feature>
<proteinExistence type="inferred from homology"/>
<dbReference type="SFLD" id="SFLDF00407">
    <property type="entry name" value="phosphomethylpyrimidine_syntha"/>
    <property type="match status" value="1"/>
</dbReference>
<feature type="binding site" evidence="10">
    <location>
        <position position="65"/>
    </location>
    <ligand>
        <name>substrate</name>
    </ligand>
</feature>
<evidence type="ECO:0000313" key="12">
    <source>
        <dbReference type="Proteomes" id="UP000054976"/>
    </source>
</evidence>
<dbReference type="GO" id="GO:0005829">
    <property type="term" value="C:cytosol"/>
    <property type="evidence" value="ECO:0007669"/>
    <property type="project" value="TreeGrafter"/>
</dbReference>
<evidence type="ECO:0000256" key="10">
    <source>
        <dbReference type="HAMAP-Rule" id="MF_00089"/>
    </source>
</evidence>
<feature type="binding site" evidence="10">
    <location>
        <position position="291"/>
    </location>
    <ligand>
        <name>substrate</name>
    </ligand>
</feature>
<feature type="binding site" evidence="10">
    <location>
        <begin position="184"/>
        <end position="186"/>
    </location>
    <ligand>
        <name>substrate</name>
    </ligand>
</feature>